<sequence length="18" mass="1900">MDSLPGILKPMQVGSKKA</sequence>
<proteinExistence type="predicted"/>
<reference evidence="1" key="1">
    <citation type="submission" date="2014-09" db="EMBL/GenBank/DDBJ databases">
        <authorList>
            <person name="Magalhaes I.L.F."/>
            <person name="Oliveira U."/>
            <person name="Santos F.R."/>
            <person name="Vidigal T.H.D.A."/>
            <person name="Brescovit A.D."/>
            <person name="Santos A.J."/>
        </authorList>
    </citation>
    <scope>NUCLEOTIDE SEQUENCE</scope>
    <source>
        <tissue evidence="1">Shoot tissue taken approximately 20 cm above the soil surface</tissue>
    </source>
</reference>
<evidence type="ECO:0000313" key="1">
    <source>
        <dbReference type="EMBL" id="JAD20208.1"/>
    </source>
</evidence>
<dbReference type="AlphaFoldDB" id="A0A0A8Y5G7"/>
<organism evidence="1">
    <name type="scientific">Arundo donax</name>
    <name type="common">Giant reed</name>
    <name type="synonym">Donax arundinaceus</name>
    <dbReference type="NCBI Taxonomy" id="35708"/>
    <lineage>
        <taxon>Eukaryota</taxon>
        <taxon>Viridiplantae</taxon>
        <taxon>Streptophyta</taxon>
        <taxon>Embryophyta</taxon>
        <taxon>Tracheophyta</taxon>
        <taxon>Spermatophyta</taxon>
        <taxon>Magnoliopsida</taxon>
        <taxon>Liliopsida</taxon>
        <taxon>Poales</taxon>
        <taxon>Poaceae</taxon>
        <taxon>PACMAD clade</taxon>
        <taxon>Arundinoideae</taxon>
        <taxon>Arundineae</taxon>
        <taxon>Arundo</taxon>
    </lineage>
</organism>
<reference evidence="1" key="2">
    <citation type="journal article" date="2015" name="Data Brief">
        <title>Shoot transcriptome of the giant reed, Arundo donax.</title>
        <authorList>
            <person name="Barrero R.A."/>
            <person name="Guerrero F.D."/>
            <person name="Moolhuijzen P."/>
            <person name="Goolsby J.A."/>
            <person name="Tidwell J."/>
            <person name="Bellgard S.E."/>
            <person name="Bellgard M.I."/>
        </authorList>
    </citation>
    <scope>NUCLEOTIDE SEQUENCE</scope>
    <source>
        <tissue evidence="1">Shoot tissue taken approximately 20 cm above the soil surface</tissue>
    </source>
</reference>
<protein>
    <submittedName>
        <fullName evidence="1">Uncharacterized protein</fullName>
    </submittedName>
</protein>
<name>A0A0A8Y5G7_ARUDO</name>
<accession>A0A0A8Y5G7</accession>
<dbReference type="EMBL" id="GBRH01277687">
    <property type="protein sequence ID" value="JAD20208.1"/>
    <property type="molecule type" value="Transcribed_RNA"/>
</dbReference>